<organism evidence="1 2">
    <name type="scientific">Clostridium botulinum</name>
    <dbReference type="NCBI Taxonomy" id="1491"/>
    <lineage>
        <taxon>Bacteria</taxon>
        <taxon>Bacillati</taxon>
        <taxon>Bacillota</taxon>
        <taxon>Clostridia</taxon>
        <taxon>Eubacteriales</taxon>
        <taxon>Clostridiaceae</taxon>
        <taxon>Clostridium</taxon>
    </lineage>
</organism>
<proteinExistence type="predicted"/>
<sequence length="394" mass="46258">MKFQTAPRQPKYLSKPEYAHLKERNKELYLSSCWYKSHWSWLKVKAFFKAMTQGKKYFLCGLPYQLAISENLLDVEQVQDEMSEDDFDPLGFSMEMECLFFGESQKAYFKLDDLNDNRVIPEPLYPKPFYNMIKDNRIKYRPKKKNEIRILSCDIATMSGKENDASAYTVLRLIKEKEHYVRHVVYLESLVGGHTVSQAIRIRQLFDDFDCDYIVLDTMGVGLGVYDQLCVSLYDKERKKEYEPFSCMNDEKMAERCMTDDAPKNIFSVKGNQNFNSECAILLKDILKRRKMKLLIHENDGRQLLKGLKGFNNLSIEEQVKLELPYKQITLLVNEVINLSNEGKNGLIKLVEPRGQRKDRYSSLTYANYFANVLEKDLQKQQKDNDVIKYCFFS</sequence>
<reference evidence="1 2" key="1">
    <citation type="submission" date="2019-04" db="EMBL/GenBank/DDBJ databases">
        <title>Genome sequencing of Clostridium botulinum Groups I-IV and Clostridium butyricum.</title>
        <authorList>
            <person name="Brunt J."/>
            <person name="Van Vliet A.H.M."/>
            <person name="Stringer S.C."/>
            <person name="Carter A.T."/>
            <person name="Peck M.W."/>
        </authorList>
    </citation>
    <scope>NUCLEOTIDE SEQUENCE [LARGE SCALE GENOMIC DNA]</scope>
    <source>
        <strain evidence="1 2">IFR 18/049</strain>
    </source>
</reference>
<dbReference type="Proteomes" id="UP000481363">
    <property type="component" value="Unassembled WGS sequence"/>
</dbReference>
<dbReference type="EMBL" id="SWNT01000032">
    <property type="protein sequence ID" value="NFF71706.1"/>
    <property type="molecule type" value="Genomic_DNA"/>
</dbReference>
<accession>A0A9Q4TM16</accession>
<dbReference type="AlphaFoldDB" id="A0A9Q4TM16"/>
<dbReference type="Gene3D" id="3.30.420.240">
    <property type="match status" value="1"/>
</dbReference>
<evidence type="ECO:0000313" key="1">
    <source>
        <dbReference type="EMBL" id="NFF71706.1"/>
    </source>
</evidence>
<evidence type="ECO:0000313" key="2">
    <source>
        <dbReference type="Proteomes" id="UP000481363"/>
    </source>
</evidence>
<name>A0A9Q4TM16_CLOBO</name>
<comment type="caution">
    <text evidence="1">The sequence shown here is derived from an EMBL/GenBank/DDBJ whole genome shotgun (WGS) entry which is preliminary data.</text>
</comment>
<gene>
    <name evidence="1" type="ORF">FCV11_11600</name>
</gene>
<protein>
    <submittedName>
        <fullName evidence="1">Terminase</fullName>
    </submittedName>
</protein>